<comment type="caution">
    <text evidence="2">The sequence shown here is derived from an EMBL/GenBank/DDBJ whole genome shotgun (WGS) entry which is preliminary data.</text>
</comment>
<dbReference type="PANTHER" id="PTHR11799">
    <property type="entry name" value="PARAOXONASE"/>
    <property type="match status" value="1"/>
</dbReference>
<feature type="signal peptide" evidence="1">
    <location>
        <begin position="1"/>
        <end position="21"/>
    </location>
</feature>
<dbReference type="PANTHER" id="PTHR11799:SF30">
    <property type="entry name" value="SERUM PARAOXONASE_ARYLESTERASE 2"/>
    <property type="match status" value="1"/>
</dbReference>
<name>A0AA39NQ58_ARMTA</name>
<organism evidence="2 3">
    <name type="scientific">Armillaria tabescens</name>
    <name type="common">Ringless honey mushroom</name>
    <name type="synonym">Agaricus tabescens</name>
    <dbReference type="NCBI Taxonomy" id="1929756"/>
    <lineage>
        <taxon>Eukaryota</taxon>
        <taxon>Fungi</taxon>
        <taxon>Dikarya</taxon>
        <taxon>Basidiomycota</taxon>
        <taxon>Agaricomycotina</taxon>
        <taxon>Agaricomycetes</taxon>
        <taxon>Agaricomycetidae</taxon>
        <taxon>Agaricales</taxon>
        <taxon>Marasmiineae</taxon>
        <taxon>Physalacriaceae</taxon>
        <taxon>Desarmillaria</taxon>
    </lineage>
</organism>
<proteinExistence type="predicted"/>
<keyword evidence="3" id="KW-1185">Reference proteome</keyword>
<dbReference type="SUPFAM" id="SSF63829">
    <property type="entry name" value="Calcium-dependent phosphotriesterase"/>
    <property type="match status" value="1"/>
</dbReference>
<protein>
    <submittedName>
        <fullName evidence="2">Arylesterase</fullName>
    </submittedName>
</protein>
<keyword evidence="1" id="KW-0732">Signal</keyword>
<dbReference type="InterPro" id="IPR011042">
    <property type="entry name" value="6-blade_b-propeller_TolB-like"/>
</dbReference>
<evidence type="ECO:0000313" key="2">
    <source>
        <dbReference type="EMBL" id="KAK0469780.1"/>
    </source>
</evidence>
<dbReference type="EMBL" id="JAUEPS010000001">
    <property type="protein sequence ID" value="KAK0469780.1"/>
    <property type="molecule type" value="Genomic_DNA"/>
</dbReference>
<dbReference type="Proteomes" id="UP001175211">
    <property type="component" value="Unassembled WGS sequence"/>
</dbReference>
<sequence length="452" mass="49281">MAFRSKLAIFVLLTSFYVWRSQYTLRNSILTSAPLPDGYFHGGNFSTQCETLKDESGNDALKFCEDATFWDLHDNEAKLEERKVLISCDSGRKQWNTVMGPLHKPEPHGSLWLYSPDSEKVATDKPSSLFGFGKTAVVPTKPQRITLKNYPEGHDFHPLGVKIWPSYAGNSSNLFIVNHAGPRTFIEQFVISPSSPTVATHIRTLSSPYFVSPNALALTSPNSFYVSNDHLVTRRWPIIGHFVPIMETILGLPLGWVAHVTLDSDATSSVSIQTHVVAAPFIPFPNGVAVSASGTQVAIASTSLSQIMMYSRNTSTNELVFQESILVPFCPDNIDFDDNDSLIVGGHPHFPTLVKVVKSVAPHAPSWVLSITPRASESKLTEPPVNYDILAPISAGSKVPAPLNWDVVTLLQSNGVGFSSSTVGLQDTKTGALYVSGLYAEEGLLVCRPPLA</sequence>
<dbReference type="Gene3D" id="2.120.10.30">
    <property type="entry name" value="TolB, C-terminal domain"/>
    <property type="match status" value="1"/>
</dbReference>
<reference evidence="2" key="1">
    <citation type="submission" date="2023-06" db="EMBL/GenBank/DDBJ databases">
        <authorList>
            <consortium name="Lawrence Berkeley National Laboratory"/>
            <person name="Ahrendt S."/>
            <person name="Sahu N."/>
            <person name="Indic B."/>
            <person name="Wong-Bajracharya J."/>
            <person name="Merenyi Z."/>
            <person name="Ke H.-M."/>
            <person name="Monk M."/>
            <person name="Kocsube S."/>
            <person name="Drula E."/>
            <person name="Lipzen A."/>
            <person name="Balint B."/>
            <person name="Henrissat B."/>
            <person name="Andreopoulos B."/>
            <person name="Martin F.M."/>
            <person name="Harder C.B."/>
            <person name="Rigling D."/>
            <person name="Ford K.L."/>
            <person name="Foster G.D."/>
            <person name="Pangilinan J."/>
            <person name="Papanicolaou A."/>
            <person name="Barry K."/>
            <person name="LaButti K."/>
            <person name="Viragh M."/>
            <person name="Koriabine M."/>
            <person name="Yan M."/>
            <person name="Riley R."/>
            <person name="Champramary S."/>
            <person name="Plett K.L."/>
            <person name="Tsai I.J."/>
            <person name="Slot J."/>
            <person name="Sipos G."/>
            <person name="Plett J."/>
            <person name="Nagy L.G."/>
            <person name="Grigoriev I.V."/>
        </authorList>
    </citation>
    <scope>NUCLEOTIDE SEQUENCE</scope>
    <source>
        <strain evidence="2">CCBAS 213</strain>
    </source>
</reference>
<accession>A0AA39NQ58</accession>
<dbReference type="RefSeq" id="XP_060339573.1">
    <property type="nucleotide sequence ID" value="XM_060476287.1"/>
</dbReference>
<dbReference type="InterPro" id="IPR051288">
    <property type="entry name" value="Serum_paraoxonase/arylesterase"/>
</dbReference>
<evidence type="ECO:0000313" key="3">
    <source>
        <dbReference type="Proteomes" id="UP001175211"/>
    </source>
</evidence>
<gene>
    <name evidence="2" type="ORF">EV420DRAFT_1634200</name>
</gene>
<evidence type="ECO:0000256" key="1">
    <source>
        <dbReference type="SAM" id="SignalP"/>
    </source>
</evidence>
<dbReference type="AlphaFoldDB" id="A0AA39NQ58"/>
<dbReference type="GeneID" id="85359835"/>
<feature type="chain" id="PRO_5041430558" evidence="1">
    <location>
        <begin position="22"/>
        <end position="452"/>
    </location>
</feature>